<name>A0A833MBG4_9FIRM</name>
<dbReference type="SUPFAM" id="SSF55811">
    <property type="entry name" value="Nudix"/>
    <property type="match status" value="1"/>
</dbReference>
<keyword evidence="5" id="KW-0460">Magnesium</keyword>
<dbReference type="PROSITE" id="PS00893">
    <property type="entry name" value="NUDIX_BOX"/>
    <property type="match status" value="1"/>
</dbReference>
<organism evidence="8 9">
    <name type="scientific">Alkaliphilus serpentinus</name>
    <dbReference type="NCBI Taxonomy" id="1482731"/>
    <lineage>
        <taxon>Bacteria</taxon>
        <taxon>Bacillati</taxon>
        <taxon>Bacillota</taxon>
        <taxon>Clostridia</taxon>
        <taxon>Peptostreptococcales</taxon>
        <taxon>Natronincolaceae</taxon>
        <taxon>Alkaliphilus</taxon>
    </lineage>
</organism>
<dbReference type="InterPro" id="IPR015797">
    <property type="entry name" value="NUDIX_hydrolase-like_dom_sf"/>
</dbReference>
<keyword evidence="4" id="KW-0378">Hydrolase</keyword>
<dbReference type="GO" id="GO:0010945">
    <property type="term" value="F:coenzyme A diphosphatase activity"/>
    <property type="evidence" value="ECO:0007669"/>
    <property type="project" value="InterPro"/>
</dbReference>
<dbReference type="InterPro" id="IPR020084">
    <property type="entry name" value="NUDIX_hydrolase_CS"/>
</dbReference>
<reference evidence="8 9" key="1">
    <citation type="submission" date="2019-10" db="EMBL/GenBank/DDBJ databases">
        <title>Alkaliphilus serpentinus sp. nov. and Alkaliphilus pronyensis sp. nov., two novel anaerobic alkaliphilic species isolated from the serpentinized-hosted hydrothermal field of the Prony Bay (New Caledonia).</title>
        <authorList>
            <person name="Postec A."/>
        </authorList>
    </citation>
    <scope>NUCLEOTIDE SEQUENCE [LARGE SCALE GENOMIC DNA]</scope>
    <source>
        <strain evidence="8 9">LacT</strain>
    </source>
</reference>
<dbReference type="Gene3D" id="3.90.79.10">
    <property type="entry name" value="Nucleoside Triphosphate Pyrophosphohydrolase"/>
    <property type="match status" value="1"/>
</dbReference>
<keyword evidence="3" id="KW-0479">Metal-binding</keyword>
<gene>
    <name evidence="8" type="ORF">F8153_01325</name>
</gene>
<dbReference type="EMBL" id="WBZB01000004">
    <property type="protein sequence ID" value="KAB3533217.1"/>
    <property type="molecule type" value="Genomic_DNA"/>
</dbReference>
<feature type="domain" description="Nudix hydrolase" evidence="7">
    <location>
        <begin position="22"/>
        <end position="158"/>
    </location>
</feature>
<evidence type="ECO:0000256" key="2">
    <source>
        <dbReference type="ARBA" id="ARBA00001946"/>
    </source>
</evidence>
<dbReference type="RefSeq" id="WP_151864543.1">
    <property type="nucleotide sequence ID" value="NZ_WBZB01000004.1"/>
</dbReference>
<comment type="cofactor">
    <cofactor evidence="2">
        <name>Mg(2+)</name>
        <dbReference type="ChEBI" id="CHEBI:18420"/>
    </cofactor>
</comment>
<comment type="caution">
    <text evidence="8">The sequence shown here is derived from an EMBL/GenBank/DDBJ whole genome shotgun (WGS) entry which is preliminary data.</text>
</comment>
<evidence type="ECO:0000256" key="6">
    <source>
        <dbReference type="ARBA" id="ARBA00023211"/>
    </source>
</evidence>
<dbReference type="OrthoDB" id="9802805at2"/>
<evidence type="ECO:0000313" key="8">
    <source>
        <dbReference type="EMBL" id="KAB3533217.1"/>
    </source>
</evidence>
<dbReference type="InterPro" id="IPR045121">
    <property type="entry name" value="CoAse"/>
</dbReference>
<dbReference type="AlphaFoldDB" id="A0A833MBG4"/>
<dbReference type="Proteomes" id="UP000465601">
    <property type="component" value="Unassembled WGS sequence"/>
</dbReference>
<evidence type="ECO:0000313" key="9">
    <source>
        <dbReference type="Proteomes" id="UP000465601"/>
    </source>
</evidence>
<dbReference type="PANTHER" id="PTHR12992:SF11">
    <property type="entry name" value="MITOCHONDRIAL COENZYME A DIPHOSPHATASE NUDT8"/>
    <property type="match status" value="1"/>
</dbReference>
<keyword evidence="6" id="KW-0464">Manganese</keyword>
<evidence type="ECO:0000259" key="7">
    <source>
        <dbReference type="PROSITE" id="PS51462"/>
    </source>
</evidence>
<evidence type="ECO:0000256" key="4">
    <source>
        <dbReference type="ARBA" id="ARBA00022801"/>
    </source>
</evidence>
<dbReference type="Pfam" id="PF00293">
    <property type="entry name" value="NUDIX"/>
    <property type="match status" value="1"/>
</dbReference>
<protein>
    <submittedName>
        <fullName evidence="8">CoA pyrophosphatase</fullName>
    </submittedName>
</protein>
<dbReference type="CDD" id="cd03426">
    <property type="entry name" value="NUDIX_CoAse_Nudt7"/>
    <property type="match status" value="1"/>
</dbReference>
<dbReference type="PANTHER" id="PTHR12992">
    <property type="entry name" value="NUDIX HYDROLASE"/>
    <property type="match status" value="1"/>
</dbReference>
<accession>A0A833MBG4</accession>
<keyword evidence="9" id="KW-1185">Reference proteome</keyword>
<sequence length="210" mass="24449">MNIIQDIKKAITNRPSKILDVKNHYSVLIPIIENNGELCILFQVRAHHLQHQPGEICFPGGRIENNEKPQDTAIRESMEELNVSNENIDLIGVLDTLVTPFNSIIYSFCGLIKDIKVKDIHFNPHEVNSLFTVPVKELLIQKPLIHDVKMILRPNEDFPYYLVEQGYQYEWKSGNYPVFFFKYQNYVIWGITAKLLNSFLNVVEDYDIKI</sequence>
<evidence type="ECO:0000256" key="1">
    <source>
        <dbReference type="ARBA" id="ARBA00001936"/>
    </source>
</evidence>
<evidence type="ECO:0000256" key="5">
    <source>
        <dbReference type="ARBA" id="ARBA00022842"/>
    </source>
</evidence>
<dbReference type="PROSITE" id="PS51462">
    <property type="entry name" value="NUDIX"/>
    <property type="match status" value="1"/>
</dbReference>
<comment type="cofactor">
    <cofactor evidence="1">
        <name>Mn(2+)</name>
        <dbReference type="ChEBI" id="CHEBI:29035"/>
    </cofactor>
</comment>
<proteinExistence type="predicted"/>
<dbReference type="InterPro" id="IPR000086">
    <property type="entry name" value="NUDIX_hydrolase_dom"/>
</dbReference>
<dbReference type="GO" id="GO:0046872">
    <property type="term" value="F:metal ion binding"/>
    <property type="evidence" value="ECO:0007669"/>
    <property type="project" value="UniProtKB-KW"/>
</dbReference>
<evidence type="ECO:0000256" key="3">
    <source>
        <dbReference type="ARBA" id="ARBA00022723"/>
    </source>
</evidence>